<gene>
    <name evidence="3" type="ORF">ZT3D7_G5893</name>
</gene>
<name>A0A1X7RU18_ZYMT9</name>
<feature type="chain" id="PRO_5013276504" evidence="2">
    <location>
        <begin position="20"/>
        <end position="132"/>
    </location>
</feature>
<organism evidence="3 4">
    <name type="scientific">Zymoseptoria tritici (strain ST99CH_3D7)</name>
    <dbReference type="NCBI Taxonomy" id="1276538"/>
    <lineage>
        <taxon>Eukaryota</taxon>
        <taxon>Fungi</taxon>
        <taxon>Dikarya</taxon>
        <taxon>Ascomycota</taxon>
        <taxon>Pezizomycotina</taxon>
        <taxon>Dothideomycetes</taxon>
        <taxon>Dothideomycetidae</taxon>
        <taxon>Mycosphaerellales</taxon>
        <taxon>Mycosphaerellaceae</taxon>
        <taxon>Zymoseptoria</taxon>
    </lineage>
</organism>
<keyword evidence="2" id="KW-0732">Signal</keyword>
<evidence type="ECO:0000313" key="4">
    <source>
        <dbReference type="Proteomes" id="UP000215127"/>
    </source>
</evidence>
<feature type="region of interest" description="Disordered" evidence="1">
    <location>
        <begin position="65"/>
        <end position="89"/>
    </location>
</feature>
<dbReference type="AlphaFoldDB" id="A0A1X7RU18"/>
<reference evidence="3 4" key="1">
    <citation type="submission" date="2016-06" db="EMBL/GenBank/DDBJ databases">
        <authorList>
            <person name="Kjaerup R.B."/>
            <person name="Dalgaard T.S."/>
            <person name="Juul-Madsen H.R."/>
        </authorList>
    </citation>
    <scope>NUCLEOTIDE SEQUENCE [LARGE SCALE GENOMIC DNA]</scope>
</reference>
<evidence type="ECO:0000256" key="1">
    <source>
        <dbReference type="SAM" id="MobiDB-lite"/>
    </source>
</evidence>
<accession>A0A1X7RU18</accession>
<feature type="signal peptide" evidence="2">
    <location>
        <begin position="1"/>
        <end position="19"/>
    </location>
</feature>
<dbReference type="Proteomes" id="UP000215127">
    <property type="component" value="Chromosome 5"/>
</dbReference>
<evidence type="ECO:0000313" key="3">
    <source>
        <dbReference type="EMBL" id="SMQ50740.1"/>
    </source>
</evidence>
<evidence type="ECO:0000256" key="2">
    <source>
        <dbReference type="SAM" id="SignalP"/>
    </source>
</evidence>
<keyword evidence="4" id="KW-1185">Reference proteome</keyword>
<sequence>MRWNHIVLFLCTVRAAVLHRPNRSILQLATPGNRVTSSVPTASTSPSIVGRATWTVGDTTATITSTPVLNSESGSEEGSDRQLSSSSCTPKTICMDKMTCGIRYGGCYDKHHCDGNTSPYPIPTCKTAVRER</sequence>
<protein>
    <submittedName>
        <fullName evidence="3">Uncharacterized protein</fullName>
    </submittedName>
</protein>
<dbReference type="EMBL" id="LT853696">
    <property type="protein sequence ID" value="SMQ50740.1"/>
    <property type="molecule type" value="Genomic_DNA"/>
</dbReference>
<proteinExistence type="predicted"/>